<dbReference type="Pfam" id="PF00126">
    <property type="entry name" value="HTH_1"/>
    <property type="match status" value="1"/>
</dbReference>
<dbReference type="RefSeq" id="WP_129405318.1">
    <property type="nucleotide sequence ID" value="NZ_SBKP01000030.1"/>
</dbReference>
<feature type="domain" description="HTH lysR-type" evidence="5">
    <location>
        <begin position="1"/>
        <end position="58"/>
    </location>
</feature>
<dbReference type="InterPro" id="IPR036388">
    <property type="entry name" value="WH-like_DNA-bd_sf"/>
</dbReference>
<dbReference type="PROSITE" id="PS50931">
    <property type="entry name" value="HTH_LYSR"/>
    <property type="match status" value="1"/>
</dbReference>
<evidence type="ECO:0000256" key="3">
    <source>
        <dbReference type="ARBA" id="ARBA00023125"/>
    </source>
</evidence>
<comment type="caution">
    <text evidence="6">The sequence shown here is derived from an EMBL/GenBank/DDBJ whole genome shotgun (WGS) entry which is preliminary data.</text>
</comment>
<keyword evidence="3" id="KW-0238">DNA-binding</keyword>
<keyword evidence="7" id="KW-1185">Reference proteome</keyword>
<keyword evidence="4" id="KW-0804">Transcription</keyword>
<comment type="similarity">
    <text evidence="1">Belongs to the LysR transcriptional regulatory family.</text>
</comment>
<dbReference type="Proteomes" id="UP000290958">
    <property type="component" value="Unassembled WGS sequence"/>
</dbReference>
<dbReference type="SUPFAM" id="SSF46785">
    <property type="entry name" value="Winged helix' DNA-binding domain"/>
    <property type="match status" value="1"/>
</dbReference>
<evidence type="ECO:0000256" key="4">
    <source>
        <dbReference type="ARBA" id="ARBA00023163"/>
    </source>
</evidence>
<evidence type="ECO:0000256" key="1">
    <source>
        <dbReference type="ARBA" id="ARBA00009437"/>
    </source>
</evidence>
<reference evidence="7" key="1">
    <citation type="submission" date="2019-01" db="EMBL/GenBank/DDBJ databases">
        <title>Cytophagaceae bacterium strain CAR-16.</title>
        <authorList>
            <person name="Chen W.-M."/>
        </authorList>
    </citation>
    <scope>NUCLEOTIDE SEQUENCE [LARGE SCALE GENOMIC DNA]</scope>
    <source>
        <strain evidence="7">CHR27</strain>
    </source>
</reference>
<dbReference type="AlphaFoldDB" id="A0A4Q1KBS1"/>
<evidence type="ECO:0000313" key="6">
    <source>
        <dbReference type="EMBL" id="RXR23696.1"/>
    </source>
</evidence>
<dbReference type="InterPro" id="IPR036390">
    <property type="entry name" value="WH_DNA-bd_sf"/>
</dbReference>
<dbReference type="Pfam" id="PF03466">
    <property type="entry name" value="LysR_substrate"/>
    <property type="match status" value="1"/>
</dbReference>
<protein>
    <submittedName>
        <fullName evidence="6">LysR family transcriptional regulator</fullName>
    </submittedName>
</protein>
<sequence length="290" mass="31773">MTFDQLRIFVIVANHLNMRRAAELLNRTQPAVSAAIGALESRGNVRLFHRVGRHLELTEVGKTFLPEAQAVLLRMEAARRTLSDLAGGQTGTLHIFASQTVATYWLPSRMARFAATHPAVQLSLSVGNTTQALAAIVSGKAELGFIEGRVDETNILSQTIGEDRLGLYVARDHPLAETKVDRKQLSTIGWILREKGSGTRDHLVSGLRGLGLEFEDLDIRLELPSNGAVLNAVITGNFVCAVSDLAAESRLHAGMLSRLDCELPARTFKMIAHRERYKSRIAQAFIDAVN</sequence>
<keyword evidence="2" id="KW-0805">Transcription regulation</keyword>
<dbReference type="SUPFAM" id="SSF53850">
    <property type="entry name" value="Periplasmic binding protein-like II"/>
    <property type="match status" value="1"/>
</dbReference>
<dbReference type="PRINTS" id="PR00039">
    <property type="entry name" value="HTHLYSR"/>
</dbReference>
<dbReference type="Gene3D" id="1.10.10.10">
    <property type="entry name" value="Winged helix-like DNA-binding domain superfamily/Winged helix DNA-binding domain"/>
    <property type="match status" value="1"/>
</dbReference>
<dbReference type="OrthoDB" id="9808620at2"/>
<evidence type="ECO:0000256" key="2">
    <source>
        <dbReference type="ARBA" id="ARBA00023015"/>
    </source>
</evidence>
<dbReference type="EMBL" id="SBKP01000030">
    <property type="protein sequence ID" value="RXR23696.1"/>
    <property type="molecule type" value="Genomic_DNA"/>
</dbReference>
<evidence type="ECO:0000313" key="7">
    <source>
        <dbReference type="Proteomes" id="UP000290958"/>
    </source>
</evidence>
<dbReference type="InterPro" id="IPR005119">
    <property type="entry name" value="LysR_subst-bd"/>
</dbReference>
<dbReference type="PANTHER" id="PTHR30126">
    <property type="entry name" value="HTH-TYPE TRANSCRIPTIONAL REGULATOR"/>
    <property type="match status" value="1"/>
</dbReference>
<dbReference type="GO" id="GO:0003700">
    <property type="term" value="F:DNA-binding transcription factor activity"/>
    <property type="evidence" value="ECO:0007669"/>
    <property type="project" value="InterPro"/>
</dbReference>
<proteinExistence type="inferred from homology"/>
<dbReference type="InterPro" id="IPR000847">
    <property type="entry name" value="LysR_HTH_N"/>
</dbReference>
<gene>
    <name evidence="6" type="ORF">EQG66_15045</name>
</gene>
<dbReference type="GO" id="GO:0000976">
    <property type="term" value="F:transcription cis-regulatory region binding"/>
    <property type="evidence" value="ECO:0007669"/>
    <property type="project" value="TreeGrafter"/>
</dbReference>
<dbReference type="Gene3D" id="3.40.190.290">
    <property type="match status" value="1"/>
</dbReference>
<dbReference type="PANTHER" id="PTHR30126:SF39">
    <property type="entry name" value="HTH-TYPE TRANSCRIPTIONAL REGULATOR CYSL"/>
    <property type="match status" value="1"/>
</dbReference>
<dbReference type="FunFam" id="1.10.10.10:FF:000001">
    <property type="entry name" value="LysR family transcriptional regulator"/>
    <property type="match status" value="1"/>
</dbReference>
<name>A0A4Q1KBS1_9SPHN</name>
<organism evidence="6 7">
    <name type="scientific">Sphingobium fluviale</name>
    <dbReference type="NCBI Taxonomy" id="2506423"/>
    <lineage>
        <taxon>Bacteria</taxon>
        <taxon>Pseudomonadati</taxon>
        <taxon>Pseudomonadota</taxon>
        <taxon>Alphaproteobacteria</taxon>
        <taxon>Sphingomonadales</taxon>
        <taxon>Sphingomonadaceae</taxon>
        <taxon>Sphingobium</taxon>
    </lineage>
</organism>
<accession>A0A4Q1KBS1</accession>
<evidence type="ECO:0000259" key="5">
    <source>
        <dbReference type="PROSITE" id="PS50931"/>
    </source>
</evidence>